<gene>
    <name evidence="1" type="ORF">BRADI_5g25565v3</name>
</gene>
<proteinExistence type="predicted"/>
<evidence type="ECO:0000313" key="3">
    <source>
        <dbReference type="Proteomes" id="UP000008810"/>
    </source>
</evidence>
<reference evidence="1" key="2">
    <citation type="submission" date="2017-06" db="EMBL/GenBank/DDBJ databases">
        <title>WGS assembly of Brachypodium distachyon.</title>
        <authorList>
            <consortium name="The International Brachypodium Initiative"/>
            <person name="Lucas S."/>
            <person name="Harmon-Smith M."/>
            <person name="Lail K."/>
            <person name="Tice H."/>
            <person name="Grimwood J."/>
            <person name="Bruce D."/>
            <person name="Barry K."/>
            <person name="Shu S."/>
            <person name="Lindquist E."/>
            <person name="Wang M."/>
            <person name="Pitluck S."/>
            <person name="Vogel J.P."/>
            <person name="Garvin D.F."/>
            <person name="Mockler T.C."/>
            <person name="Schmutz J."/>
            <person name="Rokhsar D."/>
            <person name="Bevan M.W."/>
        </authorList>
    </citation>
    <scope>NUCLEOTIDE SEQUENCE</scope>
    <source>
        <strain evidence="1">Bd21</strain>
    </source>
</reference>
<accession>A0A0Q3KYM9</accession>
<dbReference type="InParanoid" id="A0A0Q3KYM9"/>
<reference evidence="1 2" key="1">
    <citation type="journal article" date="2010" name="Nature">
        <title>Genome sequencing and analysis of the model grass Brachypodium distachyon.</title>
        <authorList>
            <consortium name="International Brachypodium Initiative"/>
        </authorList>
    </citation>
    <scope>NUCLEOTIDE SEQUENCE [LARGE SCALE GENOMIC DNA]</scope>
    <source>
        <strain evidence="1 2">Bd21</strain>
    </source>
</reference>
<dbReference type="EnsemblPlants" id="KQJ85197">
    <property type="protein sequence ID" value="KQJ85197"/>
    <property type="gene ID" value="BRADI_5g25565v3"/>
</dbReference>
<dbReference type="Gramene" id="KQJ85197">
    <property type="protein sequence ID" value="KQJ85197"/>
    <property type="gene ID" value="BRADI_5g25565v3"/>
</dbReference>
<name>A0A0Q3KYM9_BRADI</name>
<dbReference type="Proteomes" id="UP000008810">
    <property type="component" value="Chromosome 5"/>
</dbReference>
<dbReference type="EMBL" id="CM000884">
    <property type="protein sequence ID" value="KQJ85197.1"/>
    <property type="molecule type" value="Genomic_DNA"/>
</dbReference>
<reference evidence="2" key="3">
    <citation type="submission" date="2018-08" db="UniProtKB">
        <authorList>
            <consortium name="EnsemblPlants"/>
        </authorList>
    </citation>
    <scope>IDENTIFICATION</scope>
    <source>
        <strain evidence="2">cv. Bd21</strain>
    </source>
</reference>
<evidence type="ECO:0000313" key="2">
    <source>
        <dbReference type="EnsemblPlants" id="KQJ85197"/>
    </source>
</evidence>
<protein>
    <submittedName>
        <fullName evidence="1 2">Uncharacterized protein</fullName>
    </submittedName>
</protein>
<keyword evidence="3" id="KW-1185">Reference proteome</keyword>
<dbReference type="AlphaFoldDB" id="A0A0Q3KYM9"/>
<evidence type="ECO:0000313" key="1">
    <source>
        <dbReference type="EMBL" id="KQJ85197.1"/>
    </source>
</evidence>
<sequence>MLWPQLTCCSGIASVIGNKSTAYREFPSNQLSLIRGPYVQILLSSLMQFRLFSSTGLELVILDVAGKRAVFRGPLELGQTLADHGRSKGFVQFVQRRDLEKSGCVMDGDGRSFDVRCTLRGHRGGHQVAQAQPPPRQYRSSVCFFRL</sequence>
<organism evidence="1">
    <name type="scientific">Brachypodium distachyon</name>
    <name type="common">Purple false brome</name>
    <name type="synonym">Trachynia distachya</name>
    <dbReference type="NCBI Taxonomy" id="15368"/>
    <lineage>
        <taxon>Eukaryota</taxon>
        <taxon>Viridiplantae</taxon>
        <taxon>Streptophyta</taxon>
        <taxon>Embryophyta</taxon>
        <taxon>Tracheophyta</taxon>
        <taxon>Spermatophyta</taxon>
        <taxon>Magnoliopsida</taxon>
        <taxon>Liliopsida</taxon>
        <taxon>Poales</taxon>
        <taxon>Poaceae</taxon>
        <taxon>BOP clade</taxon>
        <taxon>Pooideae</taxon>
        <taxon>Stipodae</taxon>
        <taxon>Brachypodieae</taxon>
        <taxon>Brachypodium</taxon>
    </lineage>
</organism>